<dbReference type="PROSITE" id="PS51186">
    <property type="entry name" value="GNAT"/>
    <property type="match status" value="1"/>
</dbReference>
<feature type="domain" description="N-acetyltransferase" evidence="3">
    <location>
        <begin position="1"/>
        <end position="152"/>
    </location>
</feature>
<evidence type="ECO:0000256" key="2">
    <source>
        <dbReference type="ARBA" id="ARBA00023315"/>
    </source>
</evidence>
<protein>
    <submittedName>
        <fullName evidence="4">GNAT family N-acetyltransferase</fullName>
    </submittedName>
</protein>
<evidence type="ECO:0000313" key="5">
    <source>
        <dbReference type="Proteomes" id="UP000322165"/>
    </source>
</evidence>
<dbReference type="EMBL" id="VUOD01000005">
    <property type="protein sequence ID" value="KAA2284594.1"/>
    <property type="molecule type" value="Genomic_DNA"/>
</dbReference>
<dbReference type="AlphaFoldDB" id="A0A5B2ZBN6"/>
<dbReference type="PANTHER" id="PTHR43877:SF2">
    <property type="entry name" value="AMINOALKYLPHOSPHONATE N-ACETYLTRANSFERASE-RELATED"/>
    <property type="match status" value="1"/>
</dbReference>
<keyword evidence="1 4" id="KW-0808">Transferase</keyword>
<reference evidence="4 5" key="2">
    <citation type="submission" date="2019-09" db="EMBL/GenBank/DDBJ databases">
        <authorList>
            <person name="Mazur A."/>
        </authorList>
    </citation>
    <scope>NUCLEOTIDE SEQUENCE [LARGE SCALE GENOMIC DNA]</scope>
    <source>
        <strain evidence="4 5">3729k</strain>
    </source>
</reference>
<dbReference type="InterPro" id="IPR050832">
    <property type="entry name" value="Bact_Acetyltransf"/>
</dbReference>
<reference evidence="4 5" key="1">
    <citation type="submission" date="2019-09" db="EMBL/GenBank/DDBJ databases">
        <title>Arenimonas chukotkensis sp. nov., a bacterium isolated from Chukotka hot spring, Arctic region, Russia.</title>
        <authorList>
            <person name="Zayulina K.S."/>
            <person name="Prokofeva M.I."/>
            <person name="Elcheninov A.G."/>
            <person name="Novikov A."/>
            <person name="Kochetkova T.V."/>
            <person name="Kublanov I.V."/>
        </authorList>
    </citation>
    <scope>NUCLEOTIDE SEQUENCE [LARGE SCALE GENOMIC DNA]</scope>
    <source>
        <strain evidence="4 5">3729k</strain>
    </source>
</reference>
<keyword evidence="5" id="KW-1185">Reference proteome</keyword>
<dbReference type="Gene3D" id="3.40.630.30">
    <property type="match status" value="1"/>
</dbReference>
<dbReference type="PANTHER" id="PTHR43877">
    <property type="entry name" value="AMINOALKYLPHOSPHONATE N-ACETYLTRANSFERASE-RELATED-RELATED"/>
    <property type="match status" value="1"/>
</dbReference>
<dbReference type="InterPro" id="IPR016181">
    <property type="entry name" value="Acyl_CoA_acyltransferase"/>
</dbReference>
<dbReference type="Proteomes" id="UP000322165">
    <property type="component" value="Unassembled WGS sequence"/>
</dbReference>
<evidence type="ECO:0000313" key="4">
    <source>
        <dbReference type="EMBL" id="KAA2284594.1"/>
    </source>
</evidence>
<comment type="caution">
    <text evidence="4">The sequence shown here is derived from an EMBL/GenBank/DDBJ whole genome shotgun (WGS) entry which is preliminary data.</text>
</comment>
<dbReference type="Pfam" id="PF00583">
    <property type="entry name" value="Acetyltransf_1"/>
    <property type="match status" value="1"/>
</dbReference>
<dbReference type="CDD" id="cd04301">
    <property type="entry name" value="NAT_SF"/>
    <property type="match status" value="1"/>
</dbReference>
<dbReference type="RefSeq" id="WP_149860651.1">
    <property type="nucleotide sequence ID" value="NZ_VUOD01000005.1"/>
</dbReference>
<accession>A0A5B2ZBN6</accession>
<name>A0A5B2ZBN6_9GAMM</name>
<dbReference type="GO" id="GO:0016747">
    <property type="term" value="F:acyltransferase activity, transferring groups other than amino-acyl groups"/>
    <property type="evidence" value="ECO:0007669"/>
    <property type="project" value="InterPro"/>
</dbReference>
<evidence type="ECO:0000256" key="1">
    <source>
        <dbReference type="ARBA" id="ARBA00022679"/>
    </source>
</evidence>
<proteinExistence type="predicted"/>
<organism evidence="4 5">
    <name type="scientific">Arenimonas fontis</name>
    <dbReference type="NCBI Taxonomy" id="2608255"/>
    <lineage>
        <taxon>Bacteria</taxon>
        <taxon>Pseudomonadati</taxon>
        <taxon>Pseudomonadota</taxon>
        <taxon>Gammaproteobacteria</taxon>
        <taxon>Lysobacterales</taxon>
        <taxon>Lysobacteraceae</taxon>
        <taxon>Arenimonas</taxon>
    </lineage>
</organism>
<evidence type="ECO:0000259" key="3">
    <source>
        <dbReference type="PROSITE" id="PS51186"/>
    </source>
</evidence>
<dbReference type="SUPFAM" id="SSF55729">
    <property type="entry name" value="Acyl-CoA N-acyltransferases (Nat)"/>
    <property type="match status" value="1"/>
</dbReference>
<gene>
    <name evidence="4" type="ORF">F0415_07780</name>
</gene>
<keyword evidence="2" id="KW-0012">Acyltransferase</keyword>
<sequence length="152" mass="17170">MPIRPAITTDHAFILGLAERFTEFPLPATRTRAMLDTGIRRDLQRQLGERPDTSFPYVLEEDDGTRAGFLHLQLVEDFFTGGRNCHVSDLAVAPGHEGRGHARRMLAFAEAFAREHGCERMTLAVFPGNARARALYESEGWQYELLRMAKPL</sequence>
<dbReference type="InterPro" id="IPR000182">
    <property type="entry name" value="GNAT_dom"/>
</dbReference>